<dbReference type="RefSeq" id="WP_100161614.1">
    <property type="nucleotide sequence ID" value="NZ_PGTB01000012.1"/>
</dbReference>
<gene>
    <name evidence="1" type="ORF">CVM52_06065</name>
</gene>
<protein>
    <submittedName>
        <fullName evidence="1">Uncharacterized protein</fullName>
    </submittedName>
</protein>
<dbReference type="EMBL" id="PGTB01000012">
    <property type="protein sequence ID" value="PJE37558.1"/>
    <property type="molecule type" value="Genomic_DNA"/>
</dbReference>
<dbReference type="Proteomes" id="UP000231553">
    <property type="component" value="Unassembled WGS sequence"/>
</dbReference>
<comment type="caution">
    <text evidence="1">The sequence shown here is derived from an EMBL/GenBank/DDBJ whole genome shotgun (WGS) entry which is preliminary data.</text>
</comment>
<organism evidence="1 2">
    <name type="scientific">Pseudooceanicola lipolyticus</name>
    <dbReference type="NCBI Taxonomy" id="2029104"/>
    <lineage>
        <taxon>Bacteria</taxon>
        <taxon>Pseudomonadati</taxon>
        <taxon>Pseudomonadota</taxon>
        <taxon>Alphaproteobacteria</taxon>
        <taxon>Rhodobacterales</taxon>
        <taxon>Paracoccaceae</taxon>
        <taxon>Pseudooceanicola</taxon>
    </lineage>
</organism>
<sequence>MDRVEAYRLLTQRMEQFDADAASSTLSEDLSLSEEVWGEAEGVLYTIDLRLERGANGSLTLLGSIHDYNTAKLSLLRARRSIE</sequence>
<reference evidence="1 2" key="1">
    <citation type="journal article" date="2018" name="Int. J. Syst. Evol. Microbiol.">
        <title>Pseudooceanicola lipolyticus sp. nov., a marine alphaproteobacterium, reclassification of Oceanicola flagellatus as Pseudooceanicola flagellatus comb. nov. and emended description of the genus Pseudooceanicola.</title>
        <authorList>
            <person name="Huang M.-M."/>
            <person name="Guo L.-L."/>
            <person name="Wu Y.-H."/>
            <person name="Lai Q.-L."/>
            <person name="Shao Z.-Z."/>
            <person name="Wang C.-S."/>
            <person name="Wu M."/>
            <person name="Xu X.-W."/>
        </authorList>
    </citation>
    <scope>NUCLEOTIDE SEQUENCE [LARGE SCALE GENOMIC DNA]</scope>
    <source>
        <strain evidence="1 2">157</strain>
    </source>
</reference>
<evidence type="ECO:0000313" key="1">
    <source>
        <dbReference type="EMBL" id="PJE37558.1"/>
    </source>
</evidence>
<name>A0A2M8J467_9RHOB</name>
<keyword evidence="2" id="KW-1185">Reference proteome</keyword>
<dbReference type="AlphaFoldDB" id="A0A2M8J467"/>
<proteinExistence type="predicted"/>
<accession>A0A2M8J467</accession>
<evidence type="ECO:0000313" key="2">
    <source>
        <dbReference type="Proteomes" id="UP000231553"/>
    </source>
</evidence>